<evidence type="ECO:0000256" key="10">
    <source>
        <dbReference type="ARBA" id="ARBA00023306"/>
    </source>
</evidence>
<keyword evidence="9" id="KW-0539">Nucleus</keyword>
<keyword evidence="7" id="KW-0995">Kinetochore</keyword>
<keyword evidence="11" id="KW-0137">Centromere</keyword>
<keyword evidence="10" id="KW-0131">Cell cycle</keyword>
<dbReference type="PANTHER" id="PTHR21650">
    <property type="entry name" value="MEMBRALIN/KINETOCHORE PROTEIN NUF2"/>
    <property type="match status" value="1"/>
</dbReference>
<evidence type="ECO:0000256" key="5">
    <source>
        <dbReference type="ARBA" id="ARBA00022618"/>
    </source>
</evidence>
<organism evidence="14 15">
    <name type="scientific">Coccomyxa viridis</name>
    <dbReference type="NCBI Taxonomy" id="1274662"/>
    <lineage>
        <taxon>Eukaryota</taxon>
        <taxon>Viridiplantae</taxon>
        <taxon>Chlorophyta</taxon>
        <taxon>core chlorophytes</taxon>
        <taxon>Trebouxiophyceae</taxon>
        <taxon>Trebouxiophyceae incertae sedis</taxon>
        <taxon>Coccomyxaceae</taxon>
        <taxon>Coccomyxa</taxon>
    </lineage>
</organism>
<feature type="coiled-coil region" evidence="12">
    <location>
        <begin position="113"/>
        <end position="189"/>
    </location>
</feature>
<evidence type="ECO:0000256" key="12">
    <source>
        <dbReference type="SAM" id="Coils"/>
    </source>
</evidence>
<evidence type="ECO:0000259" key="13">
    <source>
        <dbReference type="Pfam" id="PF03800"/>
    </source>
</evidence>
<evidence type="ECO:0000256" key="11">
    <source>
        <dbReference type="ARBA" id="ARBA00023328"/>
    </source>
</evidence>
<dbReference type="Gene3D" id="1.10.418.60">
    <property type="entry name" value="Ncd80 complex, Nuf2 subunit"/>
    <property type="match status" value="1"/>
</dbReference>
<keyword evidence="6" id="KW-0498">Mitosis</keyword>
<reference evidence="14 15" key="1">
    <citation type="submission" date="2024-06" db="EMBL/GenBank/DDBJ databases">
        <authorList>
            <person name="Kraege A."/>
            <person name="Thomma B."/>
        </authorList>
    </citation>
    <scope>NUCLEOTIDE SEQUENCE [LARGE SCALE GENOMIC DNA]</scope>
</reference>
<sequence>MDIPLSAATLAKPTPELVRPVYETAITTLMGITREEQQQPVFMAIDALDFPELHDESIPHMAFLKNCTRLLAAAGVRDFNMQDMSKPESGRLRRNMSALVNLAKFREEKLIDYVEGQKTAEELQQRIWELEDQKKALATHLSQLQEDRASQHQEAAEVRGAWKEVADENRNLNRQQHALSEEAGRLKERCDTLKQAIGKVDLDLAEANVEAKKLSAEIVEPPEQLQERMQAMAAAIKQEEALQVDALHRQRLMEKRLQEIGKVDRHVGEALEAMRELEKHISQKKENKAKVRTLEAEIRGVKEECDKLLSQQRHLQSKLHALEEELGRIHSKWEVKKEAALSRIVEQRMNKEAVEAENAANNAKLAEHLVHGRKLRKSIADMQSSHEAQVNAVMDKYNSLRTKVAEYHEALKEAMGMGSVAVGVKALHIR</sequence>
<keyword evidence="8 12" id="KW-0175">Coiled coil</keyword>
<dbReference type="InterPro" id="IPR038275">
    <property type="entry name" value="Nuf2_N_sf"/>
</dbReference>
<feature type="domain" description="Kinetochore protein Nuf2 N-terminal" evidence="13">
    <location>
        <begin position="1"/>
        <end position="119"/>
    </location>
</feature>
<keyword evidence="15" id="KW-1185">Reference proteome</keyword>
<evidence type="ECO:0000256" key="3">
    <source>
        <dbReference type="ARBA" id="ARBA00005498"/>
    </source>
</evidence>
<evidence type="ECO:0000313" key="15">
    <source>
        <dbReference type="Proteomes" id="UP001497392"/>
    </source>
</evidence>
<name>A0ABP1FJH7_9CHLO</name>
<comment type="subcellular location">
    <subcellularLocation>
        <location evidence="2">Chromosome</location>
        <location evidence="2">Centromere</location>
        <location evidence="2">Kinetochore</location>
    </subcellularLocation>
    <subcellularLocation>
        <location evidence="1">Nucleus</location>
    </subcellularLocation>
</comment>
<comment type="caution">
    <text evidence="14">The sequence shown here is derived from an EMBL/GenBank/DDBJ whole genome shotgun (WGS) entry which is preliminary data.</text>
</comment>
<proteinExistence type="inferred from homology"/>
<dbReference type="Pfam" id="PF03800">
    <property type="entry name" value="Nuf2"/>
    <property type="match status" value="1"/>
</dbReference>
<evidence type="ECO:0000256" key="2">
    <source>
        <dbReference type="ARBA" id="ARBA00004629"/>
    </source>
</evidence>
<dbReference type="PANTHER" id="PTHR21650:SF2">
    <property type="entry name" value="KINETOCHORE PROTEIN NUF2"/>
    <property type="match status" value="1"/>
</dbReference>
<keyword evidence="5" id="KW-0132">Cell division</keyword>
<evidence type="ECO:0000256" key="1">
    <source>
        <dbReference type="ARBA" id="ARBA00004123"/>
    </source>
</evidence>
<dbReference type="EMBL" id="CAXHTA020000002">
    <property type="protein sequence ID" value="CAL5219036.1"/>
    <property type="molecule type" value="Genomic_DNA"/>
</dbReference>
<accession>A0ABP1FJH7</accession>
<evidence type="ECO:0000256" key="6">
    <source>
        <dbReference type="ARBA" id="ARBA00022776"/>
    </source>
</evidence>
<evidence type="ECO:0000313" key="14">
    <source>
        <dbReference type="EMBL" id="CAL5219036.1"/>
    </source>
</evidence>
<evidence type="ECO:0000256" key="7">
    <source>
        <dbReference type="ARBA" id="ARBA00022838"/>
    </source>
</evidence>
<gene>
    <name evidence="14" type="primary">g795</name>
    <name evidence="14" type="ORF">VP750_LOCUS695</name>
</gene>
<evidence type="ECO:0000256" key="9">
    <source>
        <dbReference type="ARBA" id="ARBA00023242"/>
    </source>
</evidence>
<dbReference type="InterPro" id="IPR005549">
    <property type="entry name" value="Kinetochore_Nuf2_N"/>
</dbReference>
<evidence type="ECO:0000256" key="8">
    <source>
        <dbReference type="ARBA" id="ARBA00023054"/>
    </source>
</evidence>
<dbReference type="Proteomes" id="UP001497392">
    <property type="component" value="Unassembled WGS sequence"/>
</dbReference>
<comment type="similarity">
    <text evidence="3">Belongs to the NUF2 family.</text>
</comment>
<evidence type="ECO:0000256" key="4">
    <source>
        <dbReference type="ARBA" id="ARBA00022454"/>
    </source>
</evidence>
<protein>
    <submittedName>
        <fullName evidence="14">G795 protein</fullName>
    </submittedName>
</protein>
<feature type="coiled-coil region" evidence="12">
    <location>
        <begin position="267"/>
        <end position="366"/>
    </location>
</feature>
<keyword evidence="4" id="KW-0158">Chromosome</keyword>